<proteinExistence type="predicted"/>
<accession>A0A1H5YJV9</accession>
<reference evidence="1 2" key="1">
    <citation type="submission" date="2016-10" db="EMBL/GenBank/DDBJ databases">
        <authorList>
            <person name="de Groot N.N."/>
        </authorList>
    </citation>
    <scope>NUCLEOTIDE SEQUENCE [LARGE SCALE GENOMIC DNA]</scope>
    <source>
        <strain evidence="1 2">Nm13</strain>
    </source>
</reference>
<evidence type="ECO:0000313" key="2">
    <source>
        <dbReference type="Proteomes" id="UP000236753"/>
    </source>
</evidence>
<organism evidence="1 2">
    <name type="scientific">Nitrosomonas ureae</name>
    <dbReference type="NCBI Taxonomy" id="44577"/>
    <lineage>
        <taxon>Bacteria</taxon>
        <taxon>Pseudomonadati</taxon>
        <taxon>Pseudomonadota</taxon>
        <taxon>Betaproteobacteria</taxon>
        <taxon>Nitrosomonadales</taxon>
        <taxon>Nitrosomonadaceae</taxon>
        <taxon>Nitrosomonas</taxon>
    </lineage>
</organism>
<gene>
    <name evidence="1" type="ORF">SAMN05216334_1681</name>
</gene>
<protein>
    <submittedName>
        <fullName evidence="1">Uncharacterized protein</fullName>
    </submittedName>
</protein>
<name>A0A1H5YJV9_9PROT</name>
<sequence length="32" mass="3839">MKLMNYAWDGVGRIITDLLRLILKRFIFGDLR</sequence>
<dbReference type="EMBL" id="FNUX01000068">
    <property type="protein sequence ID" value="SEG24401.1"/>
    <property type="molecule type" value="Genomic_DNA"/>
</dbReference>
<dbReference type="AlphaFoldDB" id="A0A1H5YJV9"/>
<dbReference type="Proteomes" id="UP000236753">
    <property type="component" value="Unassembled WGS sequence"/>
</dbReference>
<evidence type="ECO:0000313" key="1">
    <source>
        <dbReference type="EMBL" id="SEG24401.1"/>
    </source>
</evidence>